<proteinExistence type="predicted"/>
<reference evidence="3" key="1">
    <citation type="journal article" date="2019" name="Int. J. Syst. Evol. Microbiol.">
        <title>The Global Catalogue of Microorganisms (GCM) 10K type strain sequencing project: providing services to taxonomists for standard genome sequencing and annotation.</title>
        <authorList>
            <consortium name="The Broad Institute Genomics Platform"/>
            <consortium name="The Broad Institute Genome Sequencing Center for Infectious Disease"/>
            <person name="Wu L."/>
            <person name="Ma J."/>
        </authorList>
    </citation>
    <scope>NUCLEOTIDE SEQUENCE [LARGE SCALE GENOMIC DNA]</scope>
    <source>
        <strain evidence="3">CCUG 56029</strain>
    </source>
</reference>
<sequence>MRKLIPLPPLAARDPNEHHRAATQLELFFDLISVIAIGAITANLHHAISEGHGLQAFPRFAFLFLAIWWAWMNFTWFASAFDHDGPVFRILVMVIMLGELIFAGGARYIFETLDMSFGVLGWCIMRVGMALLWYCASSNPEYERTALRYAGGIMLAQFGWVALYFLAPPGTGLFIGMAAVIWALEFSVPVYAESAKLTPFHRHHMIERYGLLTIISLGEVMVSICLGFGMMFGPEAEFAPAVTSVAAVFITFALFWLYFAEVDHLKSSTFSTAFSWGYVHVLIFGGIAVIGAVVAAQMDLVAGESKAAPDDVAWWLAASLAVVMAALWFVRDRHYALGIRGWALPVMSVVVLIGGALGLSTVAFAVLMWIALLWRVPQMTRFR</sequence>
<feature type="transmembrane region" description="Helical" evidence="1">
    <location>
        <begin position="238"/>
        <end position="259"/>
    </location>
</feature>
<dbReference type="InterPro" id="IPR010640">
    <property type="entry name" value="Low_temperature_requirement_A"/>
</dbReference>
<feature type="transmembrane region" description="Helical" evidence="1">
    <location>
        <begin position="279"/>
        <end position="300"/>
    </location>
</feature>
<name>A0ABW4R6S7_9RHOB</name>
<feature type="transmembrane region" description="Helical" evidence="1">
    <location>
        <begin position="173"/>
        <end position="191"/>
    </location>
</feature>
<feature type="transmembrane region" description="Helical" evidence="1">
    <location>
        <begin position="60"/>
        <end position="78"/>
    </location>
</feature>
<gene>
    <name evidence="2" type="ORF">ACFSCT_06840</name>
</gene>
<keyword evidence="1" id="KW-0472">Membrane</keyword>
<organism evidence="2 3">
    <name type="scientific">Paracoccus pacificus</name>
    <dbReference type="NCBI Taxonomy" id="1463598"/>
    <lineage>
        <taxon>Bacteria</taxon>
        <taxon>Pseudomonadati</taxon>
        <taxon>Pseudomonadota</taxon>
        <taxon>Alphaproteobacteria</taxon>
        <taxon>Rhodobacterales</taxon>
        <taxon>Paracoccaceae</taxon>
        <taxon>Paracoccus</taxon>
    </lineage>
</organism>
<dbReference type="PANTHER" id="PTHR36840:SF1">
    <property type="entry name" value="BLL5714 PROTEIN"/>
    <property type="match status" value="1"/>
</dbReference>
<accession>A0ABW4R6S7</accession>
<feature type="transmembrane region" description="Helical" evidence="1">
    <location>
        <begin position="116"/>
        <end position="134"/>
    </location>
</feature>
<feature type="transmembrane region" description="Helical" evidence="1">
    <location>
        <begin position="211"/>
        <end position="232"/>
    </location>
</feature>
<keyword evidence="1" id="KW-0812">Transmembrane</keyword>
<feature type="transmembrane region" description="Helical" evidence="1">
    <location>
        <begin position="90"/>
        <end position="110"/>
    </location>
</feature>
<keyword evidence="3" id="KW-1185">Reference proteome</keyword>
<dbReference type="PANTHER" id="PTHR36840">
    <property type="entry name" value="BLL5714 PROTEIN"/>
    <property type="match status" value="1"/>
</dbReference>
<protein>
    <submittedName>
        <fullName evidence="2">Low temperature requirement protein A</fullName>
    </submittedName>
</protein>
<dbReference type="EMBL" id="JBHUEN010000019">
    <property type="protein sequence ID" value="MFD1881430.1"/>
    <property type="molecule type" value="Genomic_DNA"/>
</dbReference>
<feature type="transmembrane region" description="Helical" evidence="1">
    <location>
        <begin position="146"/>
        <end position="167"/>
    </location>
</feature>
<dbReference type="Pfam" id="PF06772">
    <property type="entry name" value="LtrA"/>
    <property type="match status" value="1"/>
</dbReference>
<feature type="transmembrane region" description="Helical" evidence="1">
    <location>
        <begin position="342"/>
        <end position="374"/>
    </location>
</feature>
<evidence type="ECO:0000313" key="2">
    <source>
        <dbReference type="EMBL" id="MFD1881430.1"/>
    </source>
</evidence>
<comment type="caution">
    <text evidence="2">The sequence shown here is derived from an EMBL/GenBank/DDBJ whole genome shotgun (WGS) entry which is preliminary data.</text>
</comment>
<evidence type="ECO:0000313" key="3">
    <source>
        <dbReference type="Proteomes" id="UP001597213"/>
    </source>
</evidence>
<keyword evidence="1" id="KW-1133">Transmembrane helix</keyword>
<feature type="transmembrane region" description="Helical" evidence="1">
    <location>
        <begin position="312"/>
        <end position="330"/>
    </location>
</feature>
<dbReference type="RefSeq" id="WP_379141283.1">
    <property type="nucleotide sequence ID" value="NZ_JBHUEN010000019.1"/>
</dbReference>
<evidence type="ECO:0000256" key="1">
    <source>
        <dbReference type="SAM" id="Phobius"/>
    </source>
</evidence>
<dbReference type="Proteomes" id="UP001597213">
    <property type="component" value="Unassembled WGS sequence"/>
</dbReference>
<feature type="transmembrane region" description="Helical" evidence="1">
    <location>
        <begin position="27"/>
        <end position="48"/>
    </location>
</feature>